<keyword evidence="2" id="KW-1185">Reference proteome</keyword>
<accession>A0ABN9ZXV8</accession>
<dbReference type="Proteomes" id="UP001314169">
    <property type="component" value="Chromosome 3"/>
</dbReference>
<name>A0ABN9ZXV8_PIPNA</name>
<dbReference type="EMBL" id="OY882860">
    <property type="protein sequence ID" value="CAK6442693.1"/>
    <property type="molecule type" value="Genomic_DNA"/>
</dbReference>
<proteinExistence type="predicted"/>
<sequence length="114" mass="12032">MSHYGTIIVTCPPPPTPSAPVPLRADILPQQGQPVRTLDSQSRGAACGTQGALAAQGEPTWSARPGVFLSAERMPPLWAPGQEPQTCHAALCSTLWLGLCVYRRIKAGSQANSK</sequence>
<evidence type="ECO:0000313" key="1">
    <source>
        <dbReference type="EMBL" id="CAK6442693.1"/>
    </source>
</evidence>
<gene>
    <name evidence="1" type="ORF">MPIPNATIZW_LOCUS10999</name>
</gene>
<evidence type="ECO:0000313" key="2">
    <source>
        <dbReference type="Proteomes" id="UP001314169"/>
    </source>
</evidence>
<reference evidence="1" key="1">
    <citation type="submission" date="2023-12" db="EMBL/GenBank/DDBJ databases">
        <authorList>
            <person name="Brown T."/>
        </authorList>
    </citation>
    <scope>NUCLEOTIDE SEQUENCE</scope>
</reference>
<organism evidence="1 2">
    <name type="scientific">Pipistrellus nathusii</name>
    <name type="common">Nathusius' pipistrelle</name>
    <dbReference type="NCBI Taxonomy" id="59473"/>
    <lineage>
        <taxon>Eukaryota</taxon>
        <taxon>Metazoa</taxon>
        <taxon>Chordata</taxon>
        <taxon>Craniata</taxon>
        <taxon>Vertebrata</taxon>
        <taxon>Euteleostomi</taxon>
        <taxon>Mammalia</taxon>
        <taxon>Eutheria</taxon>
        <taxon>Laurasiatheria</taxon>
        <taxon>Chiroptera</taxon>
        <taxon>Yangochiroptera</taxon>
        <taxon>Vespertilionidae</taxon>
        <taxon>Pipistrellus</taxon>
    </lineage>
</organism>
<protein>
    <submittedName>
        <fullName evidence="1">Uncharacterized protein</fullName>
    </submittedName>
</protein>